<reference evidence="5 6" key="1">
    <citation type="submission" date="2018-11" db="EMBL/GenBank/DDBJ databases">
        <authorList>
            <consortium name="Pathogen Informatics"/>
        </authorList>
    </citation>
    <scope>NUCLEOTIDE SEQUENCE [LARGE SCALE GENOMIC DNA]</scope>
</reference>
<feature type="non-terminal residue" evidence="5">
    <location>
        <position position="162"/>
    </location>
</feature>
<keyword evidence="6" id="KW-1185">Reference proteome</keyword>
<evidence type="ECO:0000256" key="1">
    <source>
        <dbReference type="ARBA" id="ARBA00004604"/>
    </source>
</evidence>
<sequence length="162" mass="18809">MSFSAGKIIKENWETTKTPRENVLCMGLAFNPNEAVPVRQPYRDIIDFEPIEEMNLVEAQALGTIEEQRLRKQEAKRVVLLKEKAIKVVSSLENEAKDLLAGRESQPRVVRLPDRDVELLIYLSQRYGEDYKAMARDSKNLFQYTPKKIHNLMKIYKSSGFY</sequence>
<dbReference type="Proteomes" id="UP000270094">
    <property type="component" value="Unassembled WGS sequence"/>
</dbReference>
<dbReference type="OrthoDB" id="285729at2759"/>
<gene>
    <name evidence="5" type="ORF">SVUK_LOCUS3455</name>
</gene>
<dbReference type="AlphaFoldDB" id="A0A3P7IW31"/>
<dbReference type="InterPro" id="IPR019002">
    <property type="entry name" value="Ribosome_biogenesis_Nop16"/>
</dbReference>
<dbReference type="Pfam" id="PF09420">
    <property type="entry name" value="Nop16"/>
    <property type="match status" value="1"/>
</dbReference>
<evidence type="ECO:0000256" key="3">
    <source>
        <dbReference type="ARBA" id="ARBA00015522"/>
    </source>
</evidence>
<dbReference type="GO" id="GO:0042273">
    <property type="term" value="P:ribosomal large subunit biogenesis"/>
    <property type="evidence" value="ECO:0007669"/>
    <property type="project" value="TreeGrafter"/>
</dbReference>
<accession>A0A3P7IW31</accession>
<protein>
    <recommendedName>
        <fullName evidence="3">Nucleolar protein 16</fullName>
    </recommendedName>
</protein>
<organism evidence="5 6">
    <name type="scientific">Strongylus vulgaris</name>
    <name type="common">Blood worm</name>
    <dbReference type="NCBI Taxonomy" id="40348"/>
    <lineage>
        <taxon>Eukaryota</taxon>
        <taxon>Metazoa</taxon>
        <taxon>Ecdysozoa</taxon>
        <taxon>Nematoda</taxon>
        <taxon>Chromadorea</taxon>
        <taxon>Rhabditida</taxon>
        <taxon>Rhabditina</taxon>
        <taxon>Rhabditomorpha</taxon>
        <taxon>Strongyloidea</taxon>
        <taxon>Strongylidae</taxon>
        <taxon>Strongylus</taxon>
    </lineage>
</organism>
<evidence type="ECO:0000313" key="6">
    <source>
        <dbReference type="Proteomes" id="UP000270094"/>
    </source>
</evidence>
<proteinExistence type="inferred from homology"/>
<evidence type="ECO:0000256" key="4">
    <source>
        <dbReference type="ARBA" id="ARBA00023242"/>
    </source>
</evidence>
<dbReference type="PANTHER" id="PTHR13243:SF1">
    <property type="entry name" value="NUCLEOLAR PROTEIN 16"/>
    <property type="match status" value="1"/>
</dbReference>
<evidence type="ECO:0000256" key="2">
    <source>
        <dbReference type="ARBA" id="ARBA00008479"/>
    </source>
</evidence>
<comment type="subcellular location">
    <subcellularLocation>
        <location evidence="1">Nucleus</location>
        <location evidence="1">Nucleolus</location>
    </subcellularLocation>
</comment>
<dbReference type="GO" id="GO:0005730">
    <property type="term" value="C:nucleolus"/>
    <property type="evidence" value="ECO:0007669"/>
    <property type="project" value="UniProtKB-SubCell"/>
</dbReference>
<keyword evidence="4" id="KW-0539">Nucleus</keyword>
<comment type="similarity">
    <text evidence="2">Belongs to the NOP16 family.</text>
</comment>
<dbReference type="PANTHER" id="PTHR13243">
    <property type="entry name" value="HSPC111 PROTEIN-RELATED"/>
    <property type="match status" value="1"/>
</dbReference>
<dbReference type="EMBL" id="UYYB01008884">
    <property type="protein sequence ID" value="VDM68457.1"/>
    <property type="molecule type" value="Genomic_DNA"/>
</dbReference>
<evidence type="ECO:0000313" key="5">
    <source>
        <dbReference type="EMBL" id="VDM68457.1"/>
    </source>
</evidence>
<name>A0A3P7IW31_STRVU</name>